<feature type="domain" description="ADP ribosyltransferase" evidence="1">
    <location>
        <begin position="231"/>
        <end position="395"/>
    </location>
</feature>
<dbReference type="Pfam" id="PF03496">
    <property type="entry name" value="ADPrib_exo_Tox"/>
    <property type="match status" value="1"/>
</dbReference>
<gene>
    <name evidence="2" type="ORF">GPM918_LOCUS3497</name>
    <name evidence="3" type="ORF">OVA965_LOCUS12316</name>
    <name evidence="4" type="ORF">SRO942_LOCUS3497</name>
    <name evidence="5" type="ORF">TMI583_LOCUS12320</name>
</gene>
<reference evidence="2" key="1">
    <citation type="submission" date="2021-02" db="EMBL/GenBank/DDBJ databases">
        <authorList>
            <person name="Nowell W R."/>
        </authorList>
    </citation>
    <scope>NUCLEOTIDE SEQUENCE</scope>
</reference>
<dbReference type="EMBL" id="CAJOBA010004932">
    <property type="protein sequence ID" value="CAF3728038.1"/>
    <property type="molecule type" value="Genomic_DNA"/>
</dbReference>
<dbReference type="Proteomes" id="UP000682733">
    <property type="component" value="Unassembled WGS sequence"/>
</dbReference>
<name>A0A813SRE4_9BILA</name>
<dbReference type="OrthoDB" id="423533at2759"/>
<evidence type="ECO:0000313" key="3">
    <source>
        <dbReference type="EMBL" id="CAF0954530.1"/>
    </source>
</evidence>
<dbReference type="Proteomes" id="UP000677228">
    <property type="component" value="Unassembled WGS sequence"/>
</dbReference>
<organism evidence="2 6">
    <name type="scientific">Didymodactylos carnosus</name>
    <dbReference type="NCBI Taxonomy" id="1234261"/>
    <lineage>
        <taxon>Eukaryota</taxon>
        <taxon>Metazoa</taxon>
        <taxon>Spiralia</taxon>
        <taxon>Gnathifera</taxon>
        <taxon>Rotifera</taxon>
        <taxon>Eurotatoria</taxon>
        <taxon>Bdelloidea</taxon>
        <taxon>Philodinida</taxon>
        <taxon>Philodinidae</taxon>
        <taxon>Didymodactylos</taxon>
    </lineage>
</organism>
<dbReference type="Proteomes" id="UP000681722">
    <property type="component" value="Unassembled WGS sequence"/>
</dbReference>
<dbReference type="EMBL" id="CAJNOQ010000435">
    <property type="protein sequence ID" value="CAF0800693.1"/>
    <property type="molecule type" value="Genomic_DNA"/>
</dbReference>
<dbReference type="GO" id="GO:0005576">
    <property type="term" value="C:extracellular region"/>
    <property type="evidence" value="ECO:0007669"/>
    <property type="project" value="InterPro"/>
</dbReference>
<sequence>MIRQIIDRKVKLKIKTSNCRKLSGRQSPAYIEKVHQNMEDITLVWFDKNIDVRTDTIQTRKMLREINDYVIFHRQLDECVEYIKSIENQKIFFVTSGACAESILPLVQKIRQIDSIFIFCMRKSKYEHLMDEYTEIIGIYTTQDELVSSILENVHLIEKNLQTFSFYDQQQKLTRDLTKEAASFFRFQLFIKAMLNMPKTSESKQEMVSKCQEYYRGNNKELKFIQEFNKTYKSTDCIRWYTKQCFLYKLINKALRTEDIKQLYTFRFFIVDLCTSLAQQYRQIRDSSIVHLYRGVKVSNDESEMLKSSIDRLVSINGFLSTTRSRHLALNFATKPTKRMDIVPVLFEIEVDRTQTTTVFADISEWSDYPQEQEVLFDVGAVFEISNVKVNEEQHVWIIKMKAINKGLEWIQISRKELEQLCTPQGTGKLCELTLSFTTSMDIAHDRRFVIAGLNSDEFTSIIEKLKKHTEHLIIQIDTFKEFEAYVNSNTNMKITMFMGNQQFLYFSSIIQDVDAIEHVYVLVDQSDKHSTEPNSNSKVELKFSSVNDLLSELVDQLANEYLEKAEFLEKKGEINLANEKHDIGQKIYEIWMNHDVQPSEYKPSQCATMGQLSFLLFQTNAADQALIIKEKFELATGTILFSTSSENRCLEYLQLNATKNFLIIVCGNDLPETISNFARHFPQIYAIYPFGVNNVLGTSEKIRGVFKNENNLFYQLTNDIIDYYTHEADVYMRLAQHKLSGDKYQEAFKWATILDQMLKNSL</sequence>
<dbReference type="SUPFAM" id="SSF56399">
    <property type="entry name" value="ADP-ribosylation"/>
    <property type="match status" value="1"/>
</dbReference>
<dbReference type="EMBL" id="CAJOBC010000435">
    <property type="protein sequence ID" value="CAF3585701.1"/>
    <property type="molecule type" value="Genomic_DNA"/>
</dbReference>
<dbReference type="EMBL" id="CAJNOK010004925">
    <property type="protein sequence ID" value="CAF0954530.1"/>
    <property type="molecule type" value="Genomic_DNA"/>
</dbReference>
<evidence type="ECO:0000313" key="5">
    <source>
        <dbReference type="EMBL" id="CAF3728038.1"/>
    </source>
</evidence>
<dbReference type="Proteomes" id="UP000663829">
    <property type="component" value="Unassembled WGS sequence"/>
</dbReference>
<comment type="caution">
    <text evidence="2">The sequence shown here is derived from an EMBL/GenBank/DDBJ whole genome shotgun (WGS) entry which is preliminary data.</text>
</comment>
<keyword evidence="6" id="KW-1185">Reference proteome</keyword>
<evidence type="ECO:0000313" key="4">
    <source>
        <dbReference type="EMBL" id="CAF3585701.1"/>
    </source>
</evidence>
<protein>
    <recommendedName>
        <fullName evidence="1">ADP ribosyltransferase domain-containing protein</fullName>
    </recommendedName>
</protein>
<evidence type="ECO:0000313" key="2">
    <source>
        <dbReference type="EMBL" id="CAF0800693.1"/>
    </source>
</evidence>
<dbReference type="Gene3D" id="3.90.176.10">
    <property type="entry name" value="Toxin ADP-ribosyltransferase, Chain A, domain 1"/>
    <property type="match status" value="1"/>
</dbReference>
<dbReference type="AlphaFoldDB" id="A0A813SRE4"/>
<evidence type="ECO:0000313" key="6">
    <source>
        <dbReference type="Proteomes" id="UP000663829"/>
    </source>
</evidence>
<evidence type="ECO:0000259" key="1">
    <source>
        <dbReference type="Pfam" id="PF03496"/>
    </source>
</evidence>
<accession>A0A813SRE4</accession>
<dbReference type="InterPro" id="IPR003540">
    <property type="entry name" value="ADP-ribosyltransferase"/>
</dbReference>
<dbReference type="PROSITE" id="PS51996">
    <property type="entry name" value="TR_MART"/>
    <property type="match status" value="1"/>
</dbReference>
<proteinExistence type="predicted"/>